<dbReference type="STRING" id="69293.ENSGACP00000018123"/>
<dbReference type="OMA" id="QVTIICA"/>
<comment type="function">
    <text evidence="7">Involved in sperm flagellum assembly.</text>
</comment>
<evidence type="ECO:0000256" key="1">
    <source>
        <dbReference type="ARBA" id="ARBA00023017"/>
    </source>
</evidence>
<feature type="region of interest" description="Disordered" evidence="9">
    <location>
        <begin position="22"/>
        <end position="45"/>
    </location>
</feature>
<evidence type="ECO:0000256" key="4">
    <source>
        <dbReference type="ARBA" id="ARBA00038114"/>
    </source>
</evidence>
<evidence type="ECO:0000256" key="3">
    <source>
        <dbReference type="ARBA" id="ARBA00023175"/>
    </source>
</evidence>
<dbReference type="InParanoid" id="G3PKJ3"/>
<dbReference type="eggNOG" id="KOG4001">
    <property type="taxonomic scope" value="Eukaryota"/>
</dbReference>
<keyword evidence="1" id="KW-0243">Dynein</keyword>
<dbReference type="GO" id="GO:0097546">
    <property type="term" value="C:ciliary base"/>
    <property type="evidence" value="ECO:0007669"/>
    <property type="project" value="TreeGrafter"/>
</dbReference>
<reference evidence="10" key="3">
    <citation type="submission" date="2025-09" db="UniProtKB">
        <authorList>
            <consortium name="Ensembl"/>
        </authorList>
    </citation>
    <scope>IDENTIFICATION</scope>
</reference>
<dbReference type="PANTHER" id="PTHR13183:SF0">
    <property type="entry name" value="AXONEMAL DYNEIN LIGHT INTERMEDIATE POLYPEPTIDE 1"/>
    <property type="match status" value="1"/>
</dbReference>
<sequence length="241" mass="28305">MANCTPFECLVKYESPVLVERSNRKSTTVNPQPHPSTQVELQPPTPSNKYEAHCYLSRLLRRREWMEGDQLWEQQVSVAPSTREDVSGLEELLDMKLQQWQARGTGICPLRRKLFSQCFDELIRQVTVECTEMGLLLLRVRDEIQMTLAAYRALSDSSMAFGMRKALQAELEKTIYDLGPEEREDLRKQLNQLTAYKKHLEKRENERRQVEEKIHTQEIQFLKRINQQLKDQLSVIIETKK</sequence>
<dbReference type="GO" id="GO:0005930">
    <property type="term" value="C:axoneme"/>
    <property type="evidence" value="ECO:0007669"/>
    <property type="project" value="TreeGrafter"/>
</dbReference>
<dbReference type="PANTHER" id="PTHR13183">
    <property type="entry name" value="AXONEMAL INNER ARM DYNEIN LIGHT CHAIN 28"/>
    <property type="match status" value="1"/>
</dbReference>
<reference evidence="10 11" key="1">
    <citation type="journal article" date="2021" name="G3 (Bethesda)">
        <title>Improved contiguity of the threespine stickleback genome using long-read sequencing.</title>
        <authorList>
            <person name="Nath S."/>
            <person name="Shaw D.E."/>
            <person name="White M.A."/>
        </authorList>
    </citation>
    <scope>NUCLEOTIDE SEQUENCE [LARGE SCALE GENOMIC DNA]</scope>
    <source>
        <strain evidence="10 11">Lake Benthic</strain>
    </source>
</reference>
<evidence type="ECO:0000256" key="7">
    <source>
        <dbReference type="ARBA" id="ARBA00043925"/>
    </source>
</evidence>
<dbReference type="GO" id="GO:0045504">
    <property type="term" value="F:dynein heavy chain binding"/>
    <property type="evidence" value="ECO:0007669"/>
    <property type="project" value="TreeGrafter"/>
</dbReference>
<dbReference type="Pfam" id="PF10211">
    <property type="entry name" value="Ax_dynein_light"/>
    <property type="match status" value="1"/>
</dbReference>
<evidence type="ECO:0000256" key="6">
    <source>
        <dbReference type="ARBA" id="ARBA00042417"/>
    </source>
</evidence>
<reference evidence="10" key="2">
    <citation type="submission" date="2025-08" db="UniProtKB">
        <authorList>
            <consortium name="Ensembl"/>
        </authorList>
    </citation>
    <scope>IDENTIFICATION</scope>
</reference>
<keyword evidence="11" id="KW-1185">Reference proteome</keyword>
<evidence type="ECO:0000256" key="9">
    <source>
        <dbReference type="SAM" id="MobiDB-lite"/>
    </source>
</evidence>
<dbReference type="Proteomes" id="UP000007635">
    <property type="component" value="Chromosome XX"/>
</dbReference>
<dbReference type="GeneTree" id="ENSGT00390000003012"/>
<dbReference type="InterPro" id="IPR019347">
    <property type="entry name" value="Axonemal_dynein_light_chain"/>
</dbReference>
<evidence type="ECO:0000256" key="5">
    <source>
        <dbReference type="ARBA" id="ARBA00039799"/>
    </source>
</evidence>
<organism evidence="10 11">
    <name type="scientific">Gasterosteus aculeatus aculeatus</name>
    <name type="common">three-spined stickleback</name>
    <dbReference type="NCBI Taxonomy" id="481459"/>
    <lineage>
        <taxon>Eukaryota</taxon>
        <taxon>Metazoa</taxon>
        <taxon>Chordata</taxon>
        <taxon>Craniata</taxon>
        <taxon>Vertebrata</taxon>
        <taxon>Euteleostomi</taxon>
        <taxon>Actinopterygii</taxon>
        <taxon>Neopterygii</taxon>
        <taxon>Teleostei</taxon>
        <taxon>Neoteleostei</taxon>
        <taxon>Acanthomorphata</taxon>
        <taxon>Eupercaria</taxon>
        <taxon>Perciformes</taxon>
        <taxon>Cottioidei</taxon>
        <taxon>Gasterosteales</taxon>
        <taxon>Gasterosteidae</taxon>
        <taxon>Gasterosteus</taxon>
    </lineage>
</organism>
<feature type="coiled-coil region" evidence="8">
    <location>
        <begin position="183"/>
        <end position="232"/>
    </location>
</feature>
<comment type="similarity">
    <text evidence="4">Belongs to the inner dynein arm light chain family.</text>
</comment>
<evidence type="ECO:0000256" key="8">
    <source>
        <dbReference type="SAM" id="Coils"/>
    </source>
</evidence>
<dbReference type="AlphaFoldDB" id="G3PKJ3"/>
<feature type="compositionally biased region" description="Polar residues" evidence="9">
    <location>
        <begin position="25"/>
        <end position="40"/>
    </location>
</feature>
<protein>
    <recommendedName>
        <fullName evidence="5">Axonemal dynein light intermediate polypeptide 1</fullName>
    </recommendedName>
    <alternativeName>
        <fullName evidence="6">Inner dynein arm light chain, axonemal</fullName>
    </alternativeName>
</protein>
<proteinExistence type="inferred from homology"/>
<dbReference type="Ensembl" id="ENSGACT00000018158.2">
    <property type="protein sequence ID" value="ENSGACP00000018123.2"/>
    <property type="gene ID" value="ENSGACG00000013717.2"/>
</dbReference>
<evidence type="ECO:0000313" key="11">
    <source>
        <dbReference type="Proteomes" id="UP000007635"/>
    </source>
</evidence>
<dbReference type="Bgee" id="ENSGACG00000013717">
    <property type="expression patterns" value="Expressed in testis"/>
</dbReference>
<evidence type="ECO:0000313" key="10">
    <source>
        <dbReference type="Ensembl" id="ENSGACP00000018123.2"/>
    </source>
</evidence>
<dbReference type="GO" id="GO:0030286">
    <property type="term" value="C:dynein complex"/>
    <property type="evidence" value="ECO:0007669"/>
    <property type="project" value="UniProtKB-KW"/>
</dbReference>
<evidence type="ECO:0000256" key="2">
    <source>
        <dbReference type="ARBA" id="ARBA00023054"/>
    </source>
</evidence>
<keyword evidence="2 8" id="KW-0175">Coiled coil</keyword>
<accession>G3PKJ3</accession>
<name>G3PKJ3_GASAC</name>
<keyword evidence="3" id="KW-0505">Motor protein</keyword>